<dbReference type="GO" id="GO:0020037">
    <property type="term" value="F:heme binding"/>
    <property type="evidence" value="ECO:0007669"/>
    <property type="project" value="InterPro"/>
</dbReference>
<evidence type="ECO:0000256" key="1">
    <source>
        <dbReference type="ARBA" id="ARBA00004418"/>
    </source>
</evidence>
<organism evidence="12 13">
    <name type="scientific">Methylomonas lenta</name>
    <dbReference type="NCBI Taxonomy" id="980561"/>
    <lineage>
        <taxon>Bacteria</taxon>
        <taxon>Pseudomonadati</taxon>
        <taxon>Pseudomonadota</taxon>
        <taxon>Gammaproteobacteria</taxon>
        <taxon>Methylococcales</taxon>
        <taxon>Methylococcaceae</taxon>
        <taxon>Methylomonas</taxon>
    </lineage>
</organism>
<feature type="binding site" description="covalent" evidence="8">
    <location>
        <position position="126"/>
    </location>
    <ligand>
        <name>heme c</name>
        <dbReference type="ChEBI" id="CHEBI:61717"/>
        <label>2</label>
    </ligand>
</feature>
<dbReference type="EMBL" id="LUUI01000024">
    <property type="protein sequence ID" value="OAI20979.1"/>
    <property type="molecule type" value="Genomic_DNA"/>
</dbReference>
<dbReference type="OrthoDB" id="9796421at2"/>
<feature type="binding site" description="covalent" evidence="8">
    <location>
        <position position="36"/>
    </location>
    <ligand>
        <name>heme c</name>
        <dbReference type="ChEBI" id="CHEBI:61717"/>
        <label>1</label>
    </ligand>
</feature>
<comment type="PTM">
    <text evidence="8">Binds 2 heme c groups covalently per subunit.</text>
</comment>
<evidence type="ECO:0000256" key="2">
    <source>
        <dbReference type="ARBA" id="ARBA00022448"/>
    </source>
</evidence>
<keyword evidence="3 8" id="KW-0349">Heme</keyword>
<keyword evidence="4 9" id="KW-0479">Metal-binding</keyword>
<evidence type="ECO:0000256" key="6">
    <source>
        <dbReference type="ARBA" id="ARBA00022982"/>
    </source>
</evidence>
<comment type="subcellular location">
    <subcellularLocation>
        <location evidence="1">Periplasm</location>
    </subcellularLocation>
</comment>
<evidence type="ECO:0000256" key="4">
    <source>
        <dbReference type="ARBA" id="ARBA00022723"/>
    </source>
</evidence>
<dbReference type="STRING" id="980561.A1359_19955"/>
<dbReference type="PROSITE" id="PS51007">
    <property type="entry name" value="CYTC"/>
    <property type="match status" value="2"/>
</dbReference>
<dbReference type="Gene3D" id="1.10.760.10">
    <property type="entry name" value="Cytochrome c-like domain"/>
    <property type="match status" value="2"/>
</dbReference>
<keyword evidence="10" id="KW-0732">Signal</keyword>
<protein>
    <submittedName>
        <fullName evidence="12">Cytochrome C</fullName>
    </submittedName>
</protein>
<evidence type="ECO:0000256" key="9">
    <source>
        <dbReference type="PIRSR" id="PIRSR000005-2"/>
    </source>
</evidence>
<feature type="chain" id="PRO_5008069562" evidence="10">
    <location>
        <begin position="24"/>
        <end position="187"/>
    </location>
</feature>
<evidence type="ECO:0000256" key="5">
    <source>
        <dbReference type="ARBA" id="ARBA00022764"/>
    </source>
</evidence>
<proteinExistence type="predicted"/>
<sequence>MNNSYLKIGISVMLLLLISPTQAADINAGKTRAAICMGCHGDAGVSKNRMFPSLAGQTSAYLENQLKHFKSGERENPTMSAIAADLSDADIKNLAAYFSSLPGKSAGGDAKLAPEGKDKAAMCMGCHGNKLQGNGQFPKLAGQHPQYLRKQLNEFKSGTRKAGQMNAIAKNLSDEDIKALAEYFGSL</sequence>
<feature type="binding site" description="axial binding residue" evidence="9">
    <location>
        <position position="40"/>
    </location>
    <ligand>
        <name>heme c</name>
        <dbReference type="ChEBI" id="CHEBI:61717"/>
        <label>1</label>
    </ligand>
    <ligandPart>
        <name>Fe</name>
        <dbReference type="ChEBI" id="CHEBI:18248"/>
    </ligandPart>
</feature>
<feature type="binding site" description="axial binding residue" evidence="9">
    <location>
        <position position="165"/>
    </location>
    <ligand>
        <name>heme c</name>
        <dbReference type="ChEBI" id="CHEBI:61717"/>
        <label>2</label>
    </ligand>
    <ligandPart>
        <name>Fe</name>
        <dbReference type="ChEBI" id="CHEBI:18248"/>
    </ligandPart>
</feature>
<dbReference type="PIRSF" id="PIRSF000005">
    <property type="entry name" value="Cytochrome_c4"/>
    <property type="match status" value="1"/>
</dbReference>
<dbReference type="GO" id="GO:0009055">
    <property type="term" value="F:electron transfer activity"/>
    <property type="evidence" value="ECO:0007669"/>
    <property type="project" value="InterPro"/>
</dbReference>
<feature type="binding site" description="covalent" evidence="8">
    <location>
        <position position="123"/>
    </location>
    <ligand>
        <name>heme c</name>
        <dbReference type="ChEBI" id="CHEBI:61717"/>
        <label>2</label>
    </ligand>
</feature>
<dbReference type="InterPro" id="IPR024167">
    <property type="entry name" value="Cytochrome_c4-like"/>
</dbReference>
<dbReference type="Pfam" id="PF00034">
    <property type="entry name" value="Cytochrom_C"/>
    <property type="match status" value="1"/>
</dbReference>
<dbReference type="Proteomes" id="UP000078476">
    <property type="component" value="Unassembled WGS sequence"/>
</dbReference>
<feature type="domain" description="Cytochrome c" evidence="11">
    <location>
        <begin position="103"/>
        <end position="187"/>
    </location>
</feature>
<evidence type="ECO:0000256" key="7">
    <source>
        <dbReference type="ARBA" id="ARBA00023004"/>
    </source>
</evidence>
<dbReference type="PANTHER" id="PTHR33751">
    <property type="entry name" value="CBB3-TYPE CYTOCHROME C OXIDASE SUBUNIT FIXP"/>
    <property type="match status" value="1"/>
</dbReference>
<gene>
    <name evidence="12" type="ORF">A1359_19955</name>
</gene>
<feature type="domain" description="Cytochrome c" evidence="11">
    <location>
        <begin position="24"/>
        <end position="102"/>
    </location>
</feature>
<dbReference type="InterPro" id="IPR036909">
    <property type="entry name" value="Cyt_c-like_dom_sf"/>
</dbReference>
<evidence type="ECO:0000313" key="13">
    <source>
        <dbReference type="Proteomes" id="UP000078476"/>
    </source>
</evidence>
<dbReference type="InterPro" id="IPR009056">
    <property type="entry name" value="Cyt_c-like_dom"/>
</dbReference>
<dbReference type="SUPFAM" id="SSF46626">
    <property type="entry name" value="Cytochrome c"/>
    <property type="match status" value="2"/>
</dbReference>
<dbReference type="RefSeq" id="WP_066977083.1">
    <property type="nucleotide sequence ID" value="NZ_LUUI01000024.1"/>
</dbReference>
<dbReference type="GO" id="GO:0005506">
    <property type="term" value="F:iron ion binding"/>
    <property type="evidence" value="ECO:0007669"/>
    <property type="project" value="InterPro"/>
</dbReference>
<evidence type="ECO:0000256" key="8">
    <source>
        <dbReference type="PIRSR" id="PIRSR000005-1"/>
    </source>
</evidence>
<comment type="caution">
    <text evidence="12">The sequence shown here is derived from an EMBL/GenBank/DDBJ whole genome shotgun (WGS) entry which is preliminary data.</text>
</comment>
<feature type="binding site" description="axial binding residue" evidence="9">
    <location>
        <position position="79"/>
    </location>
    <ligand>
        <name>heme c</name>
        <dbReference type="ChEBI" id="CHEBI:61717"/>
        <label>1</label>
    </ligand>
    <ligandPart>
        <name>Fe</name>
        <dbReference type="ChEBI" id="CHEBI:18248"/>
    </ligandPart>
</feature>
<dbReference type="Pfam" id="PF13442">
    <property type="entry name" value="Cytochrome_CBB3"/>
    <property type="match status" value="1"/>
</dbReference>
<dbReference type="GO" id="GO:0042597">
    <property type="term" value="C:periplasmic space"/>
    <property type="evidence" value="ECO:0007669"/>
    <property type="project" value="UniProtKB-SubCell"/>
</dbReference>
<reference evidence="12 13" key="1">
    <citation type="submission" date="2016-03" db="EMBL/GenBank/DDBJ databases">
        <authorList>
            <person name="Ploux O."/>
        </authorList>
    </citation>
    <scope>NUCLEOTIDE SEQUENCE [LARGE SCALE GENOMIC DNA]</scope>
    <source>
        <strain evidence="12 13">R-45370</strain>
    </source>
</reference>
<dbReference type="PANTHER" id="PTHR33751:SF9">
    <property type="entry name" value="CYTOCHROME C4"/>
    <property type="match status" value="1"/>
</dbReference>
<keyword evidence="6" id="KW-0249">Electron transport</keyword>
<dbReference type="AlphaFoldDB" id="A0A177NUQ7"/>
<keyword evidence="13" id="KW-1185">Reference proteome</keyword>
<keyword evidence="2" id="KW-0813">Transport</keyword>
<evidence type="ECO:0000313" key="12">
    <source>
        <dbReference type="EMBL" id="OAI20979.1"/>
    </source>
</evidence>
<keyword evidence="7 9" id="KW-0408">Iron</keyword>
<feature type="binding site" description="axial binding residue" evidence="9">
    <location>
        <position position="127"/>
    </location>
    <ligand>
        <name>heme c</name>
        <dbReference type="ChEBI" id="CHEBI:61717"/>
        <label>2</label>
    </ligand>
    <ligandPart>
        <name>Fe</name>
        <dbReference type="ChEBI" id="CHEBI:18248"/>
    </ligandPart>
</feature>
<evidence type="ECO:0000256" key="10">
    <source>
        <dbReference type="SAM" id="SignalP"/>
    </source>
</evidence>
<feature type="binding site" description="covalent" evidence="8">
    <location>
        <position position="39"/>
    </location>
    <ligand>
        <name>heme c</name>
        <dbReference type="ChEBI" id="CHEBI:61717"/>
        <label>1</label>
    </ligand>
</feature>
<name>A0A177NUQ7_9GAMM</name>
<evidence type="ECO:0000259" key="11">
    <source>
        <dbReference type="PROSITE" id="PS51007"/>
    </source>
</evidence>
<feature type="signal peptide" evidence="10">
    <location>
        <begin position="1"/>
        <end position="23"/>
    </location>
</feature>
<keyword evidence="5" id="KW-0574">Periplasm</keyword>
<dbReference type="InterPro" id="IPR050597">
    <property type="entry name" value="Cytochrome_c_Oxidase_Subunit"/>
</dbReference>
<accession>A0A177NUQ7</accession>
<evidence type="ECO:0000256" key="3">
    <source>
        <dbReference type="ARBA" id="ARBA00022617"/>
    </source>
</evidence>